<gene>
    <name evidence="4" type="ORF">GA0061102_102460</name>
</gene>
<dbReference type="EMBL" id="FMAH01000024">
    <property type="protein sequence ID" value="SCB36057.1"/>
    <property type="molecule type" value="Genomic_DNA"/>
</dbReference>
<keyword evidence="1 3" id="KW-0732">Signal</keyword>
<dbReference type="Pfam" id="PF13416">
    <property type="entry name" value="SBP_bac_8"/>
    <property type="match status" value="1"/>
</dbReference>
<dbReference type="AlphaFoldDB" id="A0A1C3W786"/>
<protein>
    <submittedName>
        <fullName evidence="4">Putative spermidine/putrescine transport system substrate-binding protein</fullName>
    </submittedName>
</protein>
<evidence type="ECO:0000313" key="4">
    <source>
        <dbReference type="EMBL" id="SCB36057.1"/>
    </source>
</evidence>
<dbReference type="OrthoDB" id="9815444at2"/>
<dbReference type="Proteomes" id="UP000199435">
    <property type="component" value="Unassembled WGS sequence"/>
</dbReference>
<dbReference type="SUPFAM" id="SSF53850">
    <property type="entry name" value="Periplasmic binding protein-like II"/>
    <property type="match status" value="1"/>
</dbReference>
<evidence type="ECO:0000256" key="3">
    <source>
        <dbReference type="SAM" id="SignalP"/>
    </source>
</evidence>
<feature type="signal peptide" evidence="3">
    <location>
        <begin position="1"/>
        <end position="20"/>
    </location>
</feature>
<name>A0A1C3W786_9HYPH</name>
<evidence type="ECO:0000313" key="5">
    <source>
        <dbReference type="Proteomes" id="UP000199435"/>
    </source>
</evidence>
<sequence length="346" mass="37558">MLKIGSSILAVMISATSALVAVGQARSEEKSLTFVSYQGTLQDSQIKAWQQPYTASQNVQFENDSPPDGAKLKAMVEAGAASWDVVDQGAAFAEQNCGKLLEKLDFSKIDTSQFPEGSVSDCGMPVYFFALTFVYNTEKYKDHPPTKLADFFDLKNFPGTRVLPPDISLGTLEYALMADGVDAKSLYPIDVDRALKKLDTIKSSIIFTKTNGALQQALVDGQADMGFAVTGRVIASAKAGAPIAPVWDKTILGWDALMIPKGTANLTTAMDFVQFVSHPDQNKRFAELAGVIAATNKAAPDYSDLNKTFNPRLHDETGNKVLLSNVKWWAANLNTVIAKVTPWMSR</sequence>
<keyword evidence="5" id="KW-1185">Reference proteome</keyword>
<dbReference type="STRING" id="411945.GA0061102_102460"/>
<accession>A0A1C3W786</accession>
<keyword evidence="2" id="KW-0574">Periplasm</keyword>
<dbReference type="PANTHER" id="PTHR30222:SF2">
    <property type="entry name" value="ABC TRANSPORTER SUBSTRATE-BINDING PROTEIN"/>
    <property type="match status" value="1"/>
</dbReference>
<evidence type="ECO:0000256" key="1">
    <source>
        <dbReference type="ARBA" id="ARBA00022729"/>
    </source>
</evidence>
<organism evidence="4 5">
    <name type="scientific">Rhizobium miluonense</name>
    <dbReference type="NCBI Taxonomy" id="411945"/>
    <lineage>
        <taxon>Bacteria</taxon>
        <taxon>Pseudomonadati</taxon>
        <taxon>Pseudomonadota</taxon>
        <taxon>Alphaproteobacteria</taxon>
        <taxon>Hyphomicrobiales</taxon>
        <taxon>Rhizobiaceae</taxon>
        <taxon>Rhizobium/Agrobacterium group</taxon>
        <taxon>Rhizobium</taxon>
    </lineage>
</organism>
<dbReference type="CDD" id="cd13589">
    <property type="entry name" value="PBP2_polyamine_RpCGA009"/>
    <property type="match status" value="1"/>
</dbReference>
<dbReference type="RefSeq" id="WP_092852121.1">
    <property type="nucleotide sequence ID" value="NZ_FMAH01000024.1"/>
</dbReference>
<dbReference type="InterPro" id="IPR006059">
    <property type="entry name" value="SBP"/>
</dbReference>
<proteinExistence type="predicted"/>
<evidence type="ECO:0000256" key="2">
    <source>
        <dbReference type="ARBA" id="ARBA00022764"/>
    </source>
</evidence>
<feature type="chain" id="PRO_5008685155" evidence="3">
    <location>
        <begin position="21"/>
        <end position="346"/>
    </location>
</feature>
<dbReference type="Gene3D" id="3.40.190.10">
    <property type="entry name" value="Periplasmic binding protein-like II"/>
    <property type="match status" value="2"/>
</dbReference>
<reference evidence="5" key="1">
    <citation type="submission" date="2016-08" db="EMBL/GenBank/DDBJ databases">
        <authorList>
            <person name="Varghese N."/>
            <person name="Submissions Spin"/>
        </authorList>
    </citation>
    <scope>NUCLEOTIDE SEQUENCE [LARGE SCALE GENOMIC DNA]</scope>
    <source>
        <strain evidence="5">HAMBI 2971</strain>
    </source>
</reference>
<dbReference type="PANTHER" id="PTHR30222">
    <property type="entry name" value="SPERMIDINE/PUTRESCINE-BINDING PERIPLASMIC PROTEIN"/>
    <property type="match status" value="1"/>
</dbReference>